<dbReference type="Proteomes" id="UP000566663">
    <property type="component" value="Unassembled WGS sequence"/>
</dbReference>
<dbReference type="SUPFAM" id="SSF52172">
    <property type="entry name" value="CheY-like"/>
    <property type="match status" value="1"/>
</dbReference>
<dbReference type="GO" id="GO:0000156">
    <property type="term" value="F:phosphorelay response regulator activity"/>
    <property type="evidence" value="ECO:0007669"/>
    <property type="project" value="TreeGrafter"/>
</dbReference>
<evidence type="ECO:0000256" key="9">
    <source>
        <dbReference type="PROSITE-ProRule" id="PRU01091"/>
    </source>
</evidence>
<feature type="domain" description="Response regulatory" evidence="10">
    <location>
        <begin position="3"/>
        <end position="116"/>
    </location>
</feature>
<sequence>MSRILLVEDEAHIVRALSPALEAEGYEITPVGTGNAALEALAGEGFDLILLDLGLPDMDGKVVIERIRQWSEVPIIVLSARHLEDEKIAAFDFGADDYVNKPFAMGELMARLRAAQRGRERRFSSVSVFKAGALTMDLSNRRVWIEDEPIHLTPREYDLARTLARYAGRVVTHRQIAVAVWGGSGAVDNQSVRVLVAQLRQKIERNPARPRIILTEQGLGYRMTEPLG</sequence>
<proteinExistence type="predicted"/>
<evidence type="ECO:0000256" key="3">
    <source>
        <dbReference type="ARBA" id="ARBA00022553"/>
    </source>
</evidence>
<keyword evidence="6 9" id="KW-0238">DNA-binding</keyword>
<evidence type="ECO:0000256" key="5">
    <source>
        <dbReference type="ARBA" id="ARBA00023015"/>
    </source>
</evidence>
<dbReference type="PROSITE" id="PS50110">
    <property type="entry name" value="RESPONSE_REGULATORY"/>
    <property type="match status" value="1"/>
</dbReference>
<dbReference type="InterPro" id="IPR001789">
    <property type="entry name" value="Sig_transdc_resp-reg_receiver"/>
</dbReference>
<protein>
    <submittedName>
        <fullName evidence="12">Two-component system KDP operon response regulator KdpE</fullName>
    </submittedName>
</protein>
<name>A0A7W8HXK5_9CAUL</name>
<dbReference type="Pfam" id="PF00486">
    <property type="entry name" value="Trans_reg_C"/>
    <property type="match status" value="1"/>
</dbReference>
<dbReference type="PANTHER" id="PTHR48111">
    <property type="entry name" value="REGULATOR OF RPOS"/>
    <property type="match status" value="1"/>
</dbReference>
<dbReference type="GO" id="GO:0045893">
    <property type="term" value="P:positive regulation of DNA-templated transcription"/>
    <property type="evidence" value="ECO:0007669"/>
    <property type="project" value="UniProtKB-ARBA"/>
</dbReference>
<dbReference type="InterPro" id="IPR011006">
    <property type="entry name" value="CheY-like_superfamily"/>
</dbReference>
<dbReference type="SMART" id="SM00862">
    <property type="entry name" value="Trans_reg_C"/>
    <property type="match status" value="1"/>
</dbReference>
<evidence type="ECO:0000259" key="10">
    <source>
        <dbReference type="PROSITE" id="PS50110"/>
    </source>
</evidence>
<evidence type="ECO:0000256" key="2">
    <source>
        <dbReference type="ARBA" id="ARBA00022490"/>
    </source>
</evidence>
<keyword evidence="2" id="KW-0963">Cytoplasm</keyword>
<evidence type="ECO:0000259" key="11">
    <source>
        <dbReference type="PROSITE" id="PS51755"/>
    </source>
</evidence>
<dbReference type="GO" id="GO:0000987">
    <property type="term" value="F:cis-regulatory region sequence-specific DNA binding"/>
    <property type="evidence" value="ECO:0007669"/>
    <property type="project" value="UniProtKB-ARBA"/>
</dbReference>
<dbReference type="EMBL" id="JACHFZ010000001">
    <property type="protein sequence ID" value="MBB5290815.1"/>
    <property type="molecule type" value="Genomic_DNA"/>
</dbReference>
<feature type="modified residue" description="4-aspartylphosphate" evidence="8">
    <location>
        <position position="52"/>
    </location>
</feature>
<dbReference type="FunFam" id="3.40.50.2300:FF:000021">
    <property type="entry name" value="Two-component system response regulator KdpE"/>
    <property type="match status" value="1"/>
</dbReference>
<keyword evidence="4" id="KW-0902">Two-component regulatory system</keyword>
<feature type="domain" description="OmpR/PhoB-type" evidence="11">
    <location>
        <begin position="126"/>
        <end position="225"/>
    </location>
</feature>
<dbReference type="CDD" id="cd00383">
    <property type="entry name" value="trans_reg_C"/>
    <property type="match status" value="1"/>
</dbReference>
<comment type="subcellular location">
    <subcellularLocation>
        <location evidence="1">Cytoplasm</location>
    </subcellularLocation>
</comment>
<dbReference type="Gene3D" id="1.10.10.10">
    <property type="entry name" value="Winged helix-like DNA-binding domain superfamily/Winged helix DNA-binding domain"/>
    <property type="match status" value="1"/>
</dbReference>
<evidence type="ECO:0000256" key="6">
    <source>
        <dbReference type="ARBA" id="ARBA00023125"/>
    </source>
</evidence>
<dbReference type="InterPro" id="IPR036388">
    <property type="entry name" value="WH-like_DNA-bd_sf"/>
</dbReference>
<dbReference type="Gene3D" id="6.10.250.690">
    <property type="match status" value="1"/>
</dbReference>
<accession>A0A7W8HXK5</accession>
<dbReference type="PANTHER" id="PTHR48111:SF50">
    <property type="entry name" value="KDP OPERON TRANSCRIPTIONAL REGULATORY PROTEIN KDPE"/>
    <property type="match status" value="1"/>
</dbReference>
<evidence type="ECO:0000256" key="8">
    <source>
        <dbReference type="PROSITE-ProRule" id="PRU00169"/>
    </source>
</evidence>
<dbReference type="Pfam" id="PF00072">
    <property type="entry name" value="Response_reg"/>
    <property type="match status" value="1"/>
</dbReference>
<evidence type="ECO:0000313" key="12">
    <source>
        <dbReference type="EMBL" id="MBB5290815.1"/>
    </source>
</evidence>
<dbReference type="InterPro" id="IPR001867">
    <property type="entry name" value="OmpR/PhoB-type_DNA-bd"/>
</dbReference>
<dbReference type="GO" id="GO:0032993">
    <property type="term" value="C:protein-DNA complex"/>
    <property type="evidence" value="ECO:0007669"/>
    <property type="project" value="TreeGrafter"/>
</dbReference>
<dbReference type="GO" id="GO:0005829">
    <property type="term" value="C:cytosol"/>
    <property type="evidence" value="ECO:0007669"/>
    <property type="project" value="TreeGrafter"/>
</dbReference>
<keyword evidence="5" id="KW-0805">Transcription regulation</keyword>
<dbReference type="PROSITE" id="PS51755">
    <property type="entry name" value="OMPR_PHOB"/>
    <property type="match status" value="1"/>
</dbReference>
<keyword evidence="7" id="KW-0804">Transcription</keyword>
<dbReference type="SMART" id="SM00448">
    <property type="entry name" value="REC"/>
    <property type="match status" value="1"/>
</dbReference>
<dbReference type="InterPro" id="IPR039420">
    <property type="entry name" value="WalR-like"/>
</dbReference>
<evidence type="ECO:0000313" key="13">
    <source>
        <dbReference type="Proteomes" id="UP000566663"/>
    </source>
</evidence>
<comment type="caution">
    <text evidence="12">The sequence shown here is derived from an EMBL/GenBank/DDBJ whole genome shotgun (WGS) entry which is preliminary data.</text>
</comment>
<keyword evidence="13" id="KW-1185">Reference proteome</keyword>
<gene>
    <name evidence="12" type="ORF">HNQ67_000311</name>
</gene>
<dbReference type="RefSeq" id="WP_183251700.1">
    <property type="nucleotide sequence ID" value="NZ_BAAAFF010000004.1"/>
</dbReference>
<feature type="DNA-binding region" description="OmpR/PhoB-type" evidence="9">
    <location>
        <begin position="126"/>
        <end position="225"/>
    </location>
</feature>
<organism evidence="12 13">
    <name type="scientific">Brevundimonas basaltis</name>
    <dbReference type="NCBI Taxonomy" id="472166"/>
    <lineage>
        <taxon>Bacteria</taxon>
        <taxon>Pseudomonadati</taxon>
        <taxon>Pseudomonadota</taxon>
        <taxon>Alphaproteobacteria</taxon>
        <taxon>Caulobacterales</taxon>
        <taxon>Caulobacteraceae</taxon>
        <taxon>Brevundimonas</taxon>
    </lineage>
</organism>
<evidence type="ECO:0000256" key="1">
    <source>
        <dbReference type="ARBA" id="ARBA00004496"/>
    </source>
</evidence>
<evidence type="ECO:0000256" key="7">
    <source>
        <dbReference type="ARBA" id="ARBA00023163"/>
    </source>
</evidence>
<dbReference type="Gene3D" id="3.40.50.2300">
    <property type="match status" value="1"/>
</dbReference>
<dbReference type="GO" id="GO:0042802">
    <property type="term" value="F:identical protein binding"/>
    <property type="evidence" value="ECO:0007669"/>
    <property type="project" value="UniProtKB-ARBA"/>
</dbReference>
<reference evidence="12 13" key="1">
    <citation type="submission" date="2020-08" db="EMBL/GenBank/DDBJ databases">
        <title>Genomic Encyclopedia of Type Strains, Phase IV (KMG-IV): sequencing the most valuable type-strain genomes for metagenomic binning, comparative biology and taxonomic classification.</title>
        <authorList>
            <person name="Goeker M."/>
        </authorList>
    </citation>
    <scope>NUCLEOTIDE SEQUENCE [LARGE SCALE GENOMIC DNA]</scope>
    <source>
        <strain evidence="12 13">DSM 25335</strain>
    </source>
</reference>
<evidence type="ECO:0000256" key="4">
    <source>
        <dbReference type="ARBA" id="ARBA00023012"/>
    </source>
</evidence>
<keyword evidence="3 8" id="KW-0597">Phosphoprotein</keyword>
<dbReference type="AlphaFoldDB" id="A0A7W8HXK5"/>